<gene>
    <name evidence="7" type="primary">soxR</name>
    <name evidence="7" type="ORF">ACFPRH_16420</name>
</gene>
<accession>A0ABW0AK21</accession>
<dbReference type="SUPFAM" id="SSF46955">
    <property type="entry name" value="Putative DNA-binding domain"/>
    <property type="match status" value="1"/>
</dbReference>
<organism evidence="7 8">
    <name type="scientific">Streptomyces amakusaensis</name>
    <dbReference type="NCBI Taxonomy" id="67271"/>
    <lineage>
        <taxon>Bacteria</taxon>
        <taxon>Bacillati</taxon>
        <taxon>Actinomycetota</taxon>
        <taxon>Actinomycetes</taxon>
        <taxon>Kitasatosporales</taxon>
        <taxon>Streptomycetaceae</taxon>
        <taxon>Streptomyces</taxon>
    </lineage>
</organism>
<keyword evidence="2" id="KW-0408">Iron</keyword>
<dbReference type="InterPro" id="IPR000551">
    <property type="entry name" value="MerR-type_HTH_dom"/>
</dbReference>
<reference evidence="8" key="1">
    <citation type="journal article" date="2019" name="Int. J. Syst. Evol. Microbiol.">
        <title>The Global Catalogue of Microorganisms (GCM) 10K type strain sequencing project: providing services to taxonomists for standard genome sequencing and annotation.</title>
        <authorList>
            <consortium name="The Broad Institute Genomics Platform"/>
            <consortium name="The Broad Institute Genome Sequencing Center for Infectious Disease"/>
            <person name="Wu L."/>
            <person name="Ma J."/>
        </authorList>
    </citation>
    <scope>NUCLEOTIDE SEQUENCE [LARGE SCALE GENOMIC DNA]</scope>
    <source>
        <strain evidence="8">PCU 266</strain>
    </source>
</reference>
<keyword evidence="3" id="KW-0411">Iron-sulfur</keyword>
<dbReference type="PROSITE" id="PS50937">
    <property type="entry name" value="HTH_MERR_2"/>
    <property type="match status" value="1"/>
</dbReference>
<keyword evidence="1" id="KW-0479">Metal-binding</keyword>
<comment type="caution">
    <text evidence="7">The sequence shown here is derived from an EMBL/GenBank/DDBJ whole genome shotgun (WGS) entry which is preliminary data.</text>
</comment>
<evidence type="ECO:0000256" key="5">
    <source>
        <dbReference type="SAM" id="MobiDB-lite"/>
    </source>
</evidence>
<dbReference type="Proteomes" id="UP001596160">
    <property type="component" value="Unassembled WGS sequence"/>
</dbReference>
<dbReference type="EMBL" id="JBHSKP010000009">
    <property type="protein sequence ID" value="MFC5153321.1"/>
    <property type="molecule type" value="Genomic_DNA"/>
</dbReference>
<keyword evidence="1" id="KW-0001">2Fe-2S</keyword>
<keyword evidence="8" id="KW-1185">Reference proteome</keyword>
<dbReference type="Pfam" id="PF13411">
    <property type="entry name" value="MerR_1"/>
    <property type="match status" value="1"/>
</dbReference>
<dbReference type="SMART" id="SM00422">
    <property type="entry name" value="HTH_MERR"/>
    <property type="match status" value="1"/>
</dbReference>
<evidence type="ECO:0000313" key="7">
    <source>
        <dbReference type="EMBL" id="MFC5153321.1"/>
    </source>
</evidence>
<dbReference type="NCBIfam" id="TIGR01950">
    <property type="entry name" value="SoxR"/>
    <property type="match status" value="1"/>
</dbReference>
<feature type="region of interest" description="Disordered" evidence="5">
    <location>
        <begin position="133"/>
        <end position="167"/>
    </location>
</feature>
<dbReference type="PANTHER" id="PTHR30204">
    <property type="entry name" value="REDOX-CYCLING DRUG-SENSING TRANSCRIPTIONAL ACTIVATOR SOXR"/>
    <property type="match status" value="1"/>
</dbReference>
<feature type="domain" description="HTH merR-type" evidence="6">
    <location>
        <begin position="7"/>
        <end position="75"/>
    </location>
</feature>
<dbReference type="CDD" id="cd01110">
    <property type="entry name" value="HTH_SoxR"/>
    <property type="match status" value="1"/>
</dbReference>
<evidence type="ECO:0000313" key="8">
    <source>
        <dbReference type="Proteomes" id="UP001596160"/>
    </source>
</evidence>
<dbReference type="InterPro" id="IPR010211">
    <property type="entry name" value="Redox-sen_tscrpt-act_SoxR"/>
</dbReference>
<protein>
    <submittedName>
        <fullName evidence="7">Redox-sensitive transcriptional activator SoxR</fullName>
    </submittedName>
</protein>
<feature type="compositionally biased region" description="Low complexity" evidence="5">
    <location>
        <begin position="141"/>
        <end position="160"/>
    </location>
</feature>
<keyword evidence="4" id="KW-0238">DNA-binding</keyword>
<dbReference type="RefSeq" id="WP_344479844.1">
    <property type="nucleotide sequence ID" value="NZ_BAAASB010000013.1"/>
</dbReference>
<dbReference type="Gene3D" id="1.10.1660.10">
    <property type="match status" value="1"/>
</dbReference>
<dbReference type="PANTHER" id="PTHR30204:SF0">
    <property type="entry name" value="REDOX-SENSITIVE TRANSCRIPTIONAL ACTIVATOR SOXR"/>
    <property type="match status" value="1"/>
</dbReference>
<dbReference type="InterPro" id="IPR009061">
    <property type="entry name" value="DNA-bd_dom_put_sf"/>
</dbReference>
<dbReference type="PRINTS" id="PR00040">
    <property type="entry name" value="HTHMERR"/>
</dbReference>
<evidence type="ECO:0000256" key="2">
    <source>
        <dbReference type="ARBA" id="ARBA00023004"/>
    </source>
</evidence>
<sequence>MKAPTDLLTVGEVASRTGIAASAVRFYEERGLISAERTGGNQRRYPRHVLRRISLILVAKRMGIPLSEVADVFATLPNGRMPGKRDWERISQHWADLLAARRRAIEELEREITGCIGCGCLSLQRCRVLNPGDDLAGQGPGPRRLPGPDTAHSGDPAGADPAGGRGR</sequence>
<evidence type="ECO:0000256" key="3">
    <source>
        <dbReference type="ARBA" id="ARBA00023014"/>
    </source>
</evidence>
<evidence type="ECO:0000256" key="4">
    <source>
        <dbReference type="ARBA" id="ARBA00023125"/>
    </source>
</evidence>
<proteinExistence type="predicted"/>
<name>A0ABW0AK21_9ACTN</name>
<dbReference type="InterPro" id="IPR047057">
    <property type="entry name" value="MerR_fam"/>
</dbReference>
<evidence type="ECO:0000259" key="6">
    <source>
        <dbReference type="PROSITE" id="PS50937"/>
    </source>
</evidence>
<dbReference type="PROSITE" id="PS00552">
    <property type="entry name" value="HTH_MERR_1"/>
    <property type="match status" value="1"/>
</dbReference>
<evidence type="ECO:0000256" key="1">
    <source>
        <dbReference type="ARBA" id="ARBA00022714"/>
    </source>
</evidence>